<name>A0A081ASC2_PHYNI</name>
<protein>
    <submittedName>
        <fullName evidence="1">Uncharacterized protein</fullName>
    </submittedName>
</protein>
<dbReference type="EMBL" id="ANJA01000813">
    <property type="protein sequence ID" value="ETO81783.1"/>
    <property type="molecule type" value="Genomic_DNA"/>
</dbReference>
<proteinExistence type="predicted"/>
<sequence>MAMCVKALVAHDRRVSNEYQYRLSRIGRFVNSSYDEEMTTVLRFTTHYVAQQIEQQYATALAKSGNLPCRHAIAYRRHIKVPGPLIPWGGIDERIFQMDHCFSTVEEGQAILL</sequence>
<dbReference type="AlphaFoldDB" id="A0A081ASC2"/>
<evidence type="ECO:0000313" key="1">
    <source>
        <dbReference type="EMBL" id="ETO81783.1"/>
    </source>
</evidence>
<organism evidence="1 2">
    <name type="scientific">Phytophthora nicotianae P1976</name>
    <dbReference type="NCBI Taxonomy" id="1317066"/>
    <lineage>
        <taxon>Eukaryota</taxon>
        <taxon>Sar</taxon>
        <taxon>Stramenopiles</taxon>
        <taxon>Oomycota</taxon>
        <taxon>Peronosporomycetes</taxon>
        <taxon>Peronosporales</taxon>
        <taxon>Peronosporaceae</taxon>
        <taxon>Phytophthora</taxon>
    </lineage>
</organism>
<accession>A0A081ASC2</accession>
<dbReference type="Proteomes" id="UP000028582">
    <property type="component" value="Unassembled WGS sequence"/>
</dbReference>
<evidence type="ECO:0000313" key="2">
    <source>
        <dbReference type="Proteomes" id="UP000028582"/>
    </source>
</evidence>
<gene>
    <name evidence="1" type="ORF">F444_03977</name>
</gene>
<comment type="caution">
    <text evidence="1">The sequence shown here is derived from an EMBL/GenBank/DDBJ whole genome shotgun (WGS) entry which is preliminary data.</text>
</comment>
<reference evidence="1 2" key="1">
    <citation type="submission" date="2013-11" db="EMBL/GenBank/DDBJ databases">
        <title>The Genome Sequence of Phytophthora parasitica P1976.</title>
        <authorList>
            <consortium name="The Broad Institute Genomics Platform"/>
            <person name="Russ C."/>
            <person name="Tyler B."/>
            <person name="Panabieres F."/>
            <person name="Shan W."/>
            <person name="Tripathy S."/>
            <person name="Grunwald N."/>
            <person name="Machado M."/>
            <person name="Johnson C.S."/>
            <person name="Walker B."/>
            <person name="Young S."/>
            <person name="Zeng Q."/>
            <person name="Gargeya S."/>
            <person name="Fitzgerald M."/>
            <person name="Haas B."/>
            <person name="Abouelleil A."/>
            <person name="Allen A.W."/>
            <person name="Alvarado L."/>
            <person name="Arachchi H.M."/>
            <person name="Berlin A.M."/>
            <person name="Chapman S.B."/>
            <person name="Gainer-Dewar J."/>
            <person name="Goldberg J."/>
            <person name="Griggs A."/>
            <person name="Gujja S."/>
            <person name="Hansen M."/>
            <person name="Howarth C."/>
            <person name="Imamovic A."/>
            <person name="Ireland A."/>
            <person name="Larimer J."/>
            <person name="McCowan C."/>
            <person name="Murphy C."/>
            <person name="Pearson M."/>
            <person name="Poon T.W."/>
            <person name="Priest M."/>
            <person name="Roberts A."/>
            <person name="Saif S."/>
            <person name="Shea T."/>
            <person name="Sisk P."/>
            <person name="Sykes S."/>
            <person name="Wortman J."/>
            <person name="Nusbaum C."/>
            <person name="Birren B."/>
        </authorList>
    </citation>
    <scope>NUCLEOTIDE SEQUENCE [LARGE SCALE GENOMIC DNA]</scope>
    <source>
        <strain evidence="1 2">P1976</strain>
    </source>
</reference>